<name>A0A1B7NHI0_9AGAM</name>
<gene>
    <name evidence="1" type="ORF">K503DRAFT_679251</name>
</gene>
<dbReference type="Proteomes" id="UP000092154">
    <property type="component" value="Unassembled WGS sequence"/>
</dbReference>
<dbReference type="InParanoid" id="A0A1B7NHI0"/>
<protein>
    <submittedName>
        <fullName evidence="1">Uncharacterized protein</fullName>
    </submittedName>
</protein>
<dbReference type="AlphaFoldDB" id="A0A1B7NHI0"/>
<organism evidence="1 2">
    <name type="scientific">Rhizopogon vinicolor AM-OR11-026</name>
    <dbReference type="NCBI Taxonomy" id="1314800"/>
    <lineage>
        <taxon>Eukaryota</taxon>
        <taxon>Fungi</taxon>
        <taxon>Dikarya</taxon>
        <taxon>Basidiomycota</taxon>
        <taxon>Agaricomycotina</taxon>
        <taxon>Agaricomycetes</taxon>
        <taxon>Agaricomycetidae</taxon>
        <taxon>Boletales</taxon>
        <taxon>Suillineae</taxon>
        <taxon>Rhizopogonaceae</taxon>
        <taxon>Rhizopogon</taxon>
    </lineage>
</organism>
<keyword evidence="2" id="KW-1185">Reference proteome</keyword>
<dbReference type="EMBL" id="KV448127">
    <property type="protein sequence ID" value="OAX44182.1"/>
    <property type="molecule type" value="Genomic_DNA"/>
</dbReference>
<reference evidence="1 2" key="1">
    <citation type="submission" date="2016-06" db="EMBL/GenBank/DDBJ databases">
        <title>Comparative genomics of the ectomycorrhizal sister species Rhizopogon vinicolor and Rhizopogon vesiculosus (Basidiomycota: Boletales) reveals a divergence of the mating type B locus.</title>
        <authorList>
            <consortium name="DOE Joint Genome Institute"/>
            <person name="Mujic A.B."/>
            <person name="Kuo A."/>
            <person name="Tritt A."/>
            <person name="Lipzen A."/>
            <person name="Chen C."/>
            <person name="Johnson J."/>
            <person name="Sharma A."/>
            <person name="Barry K."/>
            <person name="Grigoriev I.V."/>
            <person name="Spatafora J.W."/>
        </authorList>
    </citation>
    <scope>NUCLEOTIDE SEQUENCE [LARGE SCALE GENOMIC DNA]</scope>
    <source>
        <strain evidence="1 2">AM-OR11-026</strain>
    </source>
</reference>
<dbReference type="OrthoDB" id="3205299at2759"/>
<sequence>MTIRRSNTEPQPLEYHARPHLARAKSTIDGFVPRSIPTSSQYRLSACLTAATPVATPRDREDPFSLGGFFPSYIVSPEREGERWEWLRQEQGSLVPPRDELHTIYSLSEGGADGSLPATPGPIVFARVAEDVIEETIKGEDKMGVLSVINTIFLTKDAHLSDDKLYSPYAEDEAVDHESLYLALSKLRQAESSMSHSRKECVGDLFLEEEGSGVESNSWSKWWPVQWALHALSSIV</sequence>
<evidence type="ECO:0000313" key="1">
    <source>
        <dbReference type="EMBL" id="OAX44182.1"/>
    </source>
</evidence>
<proteinExistence type="predicted"/>
<evidence type="ECO:0000313" key="2">
    <source>
        <dbReference type="Proteomes" id="UP000092154"/>
    </source>
</evidence>
<accession>A0A1B7NHI0</accession>